<protein>
    <submittedName>
        <fullName evidence="2">Down syndrome cell adhesion molecule-like protein</fullName>
    </submittedName>
</protein>
<reference evidence="2" key="2">
    <citation type="journal article" date="2023" name="BMC Genomics">
        <title>Pest status, molecular evolution, and epigenetic factors derived from the genome assembly of Frankliniella fusca, a thysanopteran phytovirus vector.</title>
        <authorList>
            <person name="Catto M.A."/>
            <person name="Labadie P.E."/>
            <person name="Jacobson A.L."/>
            <person name="Kennedy G.G."/>
            <person name="Srinivasan R."/>
            <person name="Hunt B.G."/>
        </authorList>
    </citation>
    <scope>NUCLEOTIDE SEQUENCE</scope>
    <source>
        <strain evidence="2">PL_HMW_Pooled</strain>
    </source>
</reference>
<dbReference type="Proteomes" id="UP001219518">
    <property type="component" value="Unassembled WGS sequence"/>
</dbReference>
<keyword evidence="1" id="KW-0472">Membrane</keyword>
<gene>
    <name evidence="2" type="ORF">KUF71_014731</name>
    <name evidence="3" type="ORF">KUF71_014734</name>
</gene>
<organism evidence="2 4">
    <name type="scientific">Frankliniella fusca</name>
    <dbReference type="NCBI Taxonomy" id="407009"/>
    <lineage>
        <taxon>Eukaryota</taxon>
        <taxon>Metazoa</taxon>
        <taxon>Ecdysozoa</taxon>
        <taxon>Arthropoda</taxon>
        <taxon>Hexapoda</taxon>
        <taxon>Insecta</taxon>
        <taxon>Pterygota</taxon>
        <taxon>Neoptera</taxon>
        <taxon>Paraneoptera</taxon>
        <taxon>Thysanoptera</taxon>
        <taxon>Terebrantia</taxon>
        <taxon>Thripoidea</taxon>
        <taxon>Thripidae</taxon>
        <taxon>Frankliniella</taxon>
    </lineage>
</organism>
<dbReference type="EMBL" id="JAHWGI010001262">
    <property type="protein sequence ID" value="KAK3926517.1"/>
    <property type="molecule type" value="Genomic_DNA"/>
</dbReference>
<dbReference type="EMBL" id="JAHWGI010001262">
    <property type="protein sequence ID" value="KAK3926514.1"/>
    <property type="molecule type" value="Genomic_DNA"/>
</dbReference>
<keyword evidence="4" id="KW-1185">Reference proteome</keyword>
<proteinExistence type="predicted"/>
<keyword evidence="1" id="KW-1133">Transmembrane helix</keyword>
<sequence length="109" mass="12564">METFYRNLCGLLLRLWRLLQKEENALALLSSVSHSFFVVVLNLDTSVATTLTTKTLLCNKSFPSQFSSVHYSMSNELYIYIYFSLSLFQLMVLYSISMISPLCEDKLLD</sequence>
<name>A0AAE1HS73_9NEOP</name>
<evidence type="ECO:0000313" key="2">
    <source>
        <dbReference type="EMBL" id="KAK3926514.1"/>
    </source>
</evidence>
<accession>A0AAE1HS73</accession>
<feature type="transmembrane region" description="Helical" evidence="1">
    <location>
        <begin position="77"/>
        <end position="96"/>
    </location>
</feature>
<keyword evidence="1" id="KW-0812">Transmembrane</keyword>
<evidence type="ECO:0000256" key="1">
    <source>
        <dbReference type="SAM" id="Phobius"/>
    </source>
</evidence>
<reference evidence="2" key="1">
    <citation type="submission" date="2021-07" db="EMBL/GenBank/DDBJ databases">
        <authorList>
            <person name="Catto M.A."/>
            <person name="Jacobson A."/>
            <person name="Kennedy G."/>
            <person name="Labadie P."/>
            <person name="Hunt B.G."/>
            <person name="Srinivasan R."/>
        </authorList>
    </citation>
    <scope>NUCLEOTIDE SEQUENCE</scope>
    <source>
        <strain evidence="2">PL_HMW_Pooled</strain>
        <tissue evidence="2">Head</tissue>
    </source>
</reference>
<evidence type="ECO:0000313" key="3">
    <source>
        <dbReference type="EMBL" id="KAK3926517.1"/>
    </source>
</evidence>
<dbReference type="AlphaFoldDB" id="A0AAE1HS73"/>
<evidence type="ECO:0000313" key="4">
    <source>
        <dbReference type="Proteomes" id="UP001219518"/>
    </source>
</evidence>
<comment type="caution">
    <text evidence="2">The sequence shown here is derived from an EMBL/GenBank/DDBJ whole genome shotgun (WGS) entry which is preliminary data.</text>
</comment>